<dbReference type="Proteomes" id="UP001054252">
    <property type="component" value="Unassembled WGS sequence"/>
</dbReference>
<dbReference type="InterPro" id="IPR001117">
    <property type="entry name" value="Cu-oxidase_2nd"/>
</dbReference>
<sequence length="268" mass="30067">MAEKLGSAFLTGLFFLILTFTHGNEALEQKLDSGRPLPLVFTGEKGRTYKCLQTSTNFRIQGHIITLIKVGAAHTMREVYESLDVRDLGRSITVSVTLHAHQPTEVFFIVASSHFTNPVLTATAILDYLGSKIPPFKPLPIGPNWHIHWSIKRARTIRLNATSNPQGSFHYRTIPTVRILFLKNTPTEAKPPCTYKKFPAETEPFTAETKPCSHVVHVLPRNRRRLLGKRPDVKVHSPSSTSHETSWNLDKEDPPSPPPPSGNPYIHE</sequence>
<evidence type="ECO:0000259" key="3">
    <source>
        <dbReference type="Pfam" id="PF00394"/>
    </source>
</evidence>
<keyword evidence="2" id="KW-0732">Signal</keyword>
<dbReference type="Pfam" id="PF00394">
    <property type="entry name" value="Cu-oxidase"/>
    <property type="match status" value="1"/>
</dbReference>
<evidence type="ECO:0000313" key="5">
    <source>
        <dbReference type="Proteomes" id="UP001054252"/>
    </source>
</evidence>
<dbReference type="InterPro" id="IPR008972">
    <property type="entry name" value="Cupredoxin"/>
</dbReference>
<reference evidence="4 5" key="1">
    <citation type="journal article" date="2021" name="Commun. Biol.">
        <title>The genome of Shorea leprosula (Dipterocarpaceae) highlights the ecological relevance of drought in aseasonal tropical rainforests.</title>
        <authorList>
            <person name="Ng K.K.S."/>
            <person name="Kobayashi M.J."/>
            <person name="Fawcett J.A."/>
            <person name="Hatakeyama M."/>
            <person name="Paape T."/>
            <person name="Ng C.H."/>
            <person name="Ang C.C."/>
            <person name="Tnah L.H."/>
            <person name="Lee C.T."/>
            <person name="Nishiyama T."/>
            <person name="Sese J."/>
            <person name="O'Brien M.J."/>
            <person name="Copetti D."/>
            <person name="Mohd Noor M.I."/>
            <person name="Ong R.C."/>
            <person name="Putra M."/>
            <person name="Sireger I.Z."/>
            <person name="Indrioko S."/>
            <person name="Kosugi Y."/>
            <person name="Izuno A."/>
            <person name="Isagi Y."/>
            <person name="Lee S.L."/>
            <person name="Shimizu K.K."/>
        </authorList>
    </citation>
    <scope>NUCLEOTIDE SEQUENCE [LARGE SCALE GENOMIC DNA]</scope>
    <source>
        <strain evidence="4">214</strain>
    </source>
</reference>
<feature type="chain" id="PRO_5043842787" description="Plastocyanin-like domain-containing protein" evidence="2">
    <location>
        <begin position="27"/>
        <end position="268"/>
    </location>
</feature>
<feature type="signal peptide" evidence="2">
    <location>
        <begin position="1"/>
        <end position="26"/>
    </location>
</feature>
<feature type="compositionally biased region" description="Polar residues" evidence="1">
    <location>
        <begin position="237"/>
        <end position="248"/>
    </location>
</feature>
<keyword evidence="5" id="KW-1185">Reference proteome</keyword>
<dbReference type="AlphaFoldDB" id="A0AAV5L4Q2"/>
<gene>
    <name evidence="4" type="ORF">SLEP1_g40583</name>
</gene>
<proteinExistence type="predicted"/>
<comment type="caution">
    <text evidence="4">The sequence shown here is derived from an EMBL/GenBank/DDBJ whole genome shotgun (WGS) entry which is preliminary data.</text>
</comment>
<name>A0AAV5L4Q2_9ROSI</name>
<dbReference type="Gene3D" id="2.60.40.420">
    <property type="entry name" value="Cupredoxins - blue copper proteins"/>
    <property type="match status" value="1"/>
</dbReference>
<evidence type="ECO:0000256" key="1">
    <source>
        <dbReference type="SAM" id="MobiDB-lite"/>
    </source>
</evidence>
<accession>A0AAV5L4Q2</accession>
<feature type="region of interest" description="Disordered" evidence="1">
    <location>
        <begin position="227"/>
        <end position="268"/>
    </location>
</feature>
<dbReference type="EMBL" id="BPVZ01000093">
    <property type="protein sequence ID" value="GKV31929.1"/>
    <property type="molecule type" value="Genomic_DNA"/>
</dbReference>
<protein>
    <recommendedName>
        <fullName evidence="3">Plastocyanin-like domain-containing protein</fullName>
    </recommendedName>
</protein>
<organism evidence="4 5">
    <name type="scientific">Rubroshorea leprosula</name>
    <dbReference type="NCBI Taxonomy" id="152421"/>
    <lineage>
        <taxon>Eukaryota</taxon>
        <taxon>Viridiplantae</taxon>
        <taxon>Streptophyta</taxon>
        <taxon>Embryophyta</taxon>
        <taxon>Tracheophyta</taxon>
        <taxon>Spermatophyta</taxon>
        <taxon>Magnoliopsida</taxon>
        <taxon>eudicotyledons</taxon>
        <taxon>Gunneridae</taxon>
        <taxon>Pentapetalae</taxon>
        <taxon>rosids</taxon>
        <taxon>malvids</taxon>
        <taxon>Malvales</taxon>
        <taxon>Dipterocarpaceae</taxon>
        <taxon>Rubroshorea</taxon>
    </lineage>
</organism>
<evidence type="ECO:0000256" key="2">
    <source>
        <dbReference type="SAM" id="SignalP"/>
    </source>
</evidence>
<feature type="domain" description="Plastocyanin-like" evidence="3">
    <location>
        <begin position="52"/>
        <end position="130"/>
    </location>
</feature>
<evidence type="ECO:0000313" key="4">
    <source>
        <dbReference type="EMBL" id="GKV31929.1"/>
    </source>
</evidence>